<evidence type="ECO:0000256" key="4">
    <source>
        <dbReference type="ARBA" id="ARBA00023242"/>
    </source>
</evidence>
<sequence>MSRSIGNKSKKQKKKIFDEMSSLDGSDVSSDDYVYSDGYGDDLIGDLQDREHLNLLTEIEREMELFKRSNERDARKKRHKLLIKIKKKNLKINQVGDSDSDSNASEAYDEGEIDEFDSIRKSHRVSQKENVATSALKNLKEARNRQSKSSTHTDFKSSEIYTYDDESDSLKSCSDDACEEPKVSGIDYIEKIEDLTKVKLSRYKLEKWCHMPFLNKVAIGMFVKIGIGSHYNTPIYKIFEIVDITKTTRIYQFGNSRTNKGLVLRFGKTEKVFRFEFVSNQPFKKVEFENWIQELKKCDIKSPTIEFLDQKEKDIKKALSYNLTTVEIDHLVRDKSEFETRPSNIALHKSNLFNEIAKAQEINDQDRIATLQAKLVDLEDYAKTKKKRFNSMDATISKINERNREINMSQAEEALRLDYLEDQKTADNPFKRRKCMPQLVTKARLKQLTQPVVPVTEEIDELVIVPEPEQTISPPKNSNSLLYDIHDFDVSIDISLPSTDSTTTDITKEFSKNMPIFNTKTEDSIKPSKCLDLKAYKKLRVIKEIVERSLERLRNKTFICMSTKQRCEGIGYVHRYELYKTAYALE</sequence>
<dbReference type="GO" id="GO:0003677">
    <property type="term" value="F:DNA binding"/>
    <property type="evidence" value="ECO:0007669"/>
    <property type="project" value="InterPro"/>
</dbReference>
<dbReference type="GO" id="GO:1990269">
    <property type="term" value="F:RNA polymerase II C-terminal domain phosphoserine binding"/>
    <property type="evidence" value="ECO:0007669"/>
    <property type="project" value="TreeGrafter"/>
</dbReference>
<dbReference type="EMBL" id="LWCA01000307">
    <property type="protein sequence ID" value="OAF69281.1"/>
    <property type="molecule type" value="Genomic_DNA"/>
</dbReference>
<dbReference type="InterPro" id="IPR004343">
    <property type="entry name" value="Plus-3_dom"/>
</dbReference>
<comment type="subcellular location">
    <subcellularLocation>
        <location evidence="1">Nucleus</location>
    </subcellularLocation>
</comment>
<dbReference type="Pfam" id="PF03126">
    <property type="entry name" value="Plus-3"/>
    <property type="match status" value="1"/>
</dbReference>
<gene>
    <name evidence="7" type="ORF">A3Q56_02912</name>
</gene>
<keyword evidence="3" id="KW-0804">Transcription</keyword>
<dbReference type="GO" id="GO:0016593">
    <property type="term" value="C:Cdc73/Paf1 complex"/>
    <property type="evidence" value="ECO:0007669"/>
    <property type="project" value="TreeGrafter"/>
</dbReference>
<proteinExistence type="predicted"/>
<dbReference type="Gene3D" id="3.90.70.200">
    <property type="entry name" value="Plus-3 domain"/>
    <property type="match status" value="1"/>
</dbReference>
<dbReference type="PANTHER" id="PTHR13115">
    <property type="entry name" value="RNA POLYMERASE-ASSOCIATED PROTEIN RTF1 HOMOLOG"/>
    <property type="match status" value="1"/>
</dbReference>
<keyword evidence="4" id="KW-0539">Nucleus</keyword>
<dbReference type="PROSITE" id="PS51360">
    <property type="entry name" value="PLUS3"/>
    <property type="match status" value="1"/>
</dbReference>
<dbReference type="PANTHER" id="PTHR13115:SF8">
    <property type="entry name" value="RNA POLYMERASE-ASSOCIATED PROTEIN RTF1 HOMOLOG"/>
    <property type="match status" value="1"/>
</dbReference>
<dbReference type="Proteomes" id="UP000078046">
    <property type="component" value="Unassembled WGS sequence"/>
</dbReference>
<dbReference type="SMART" id="SM00719">
    <property type="entry name" value="Plus3"/>
    <property type="match status" value="1"/>
</dbReference>
<feature type="domain" description="Plus3" evidence="6">
    <location>
        <begin position="189"/>
        <end position="320"/>
    </location>
</feature>
<accession>A0A177B6R4</accession>
<evidence type="ECO:0000259" key="6">
    <source>
        <dbReference type="PROSITE" id="PS51360"/>
    </source>
</evidence>
<evidence type="ECO:0000256" key="2">
    <source>
        <dbReference type="ARBA" id="ARBA00023015"/>
    </source>
</evidence>
<reference evidence="7 8" key="1">
    <citation type="submission" date="2016-04" db="EMBL/GenBank/DDBJ databases">
        <title>The genome of Intoshia linei affirms orthonectids as highly simplified spiralians.</title>
        <authorList>
            <person name="Mikhailov K.V."/>
            <person name="Slusarev G.S."/>
            <person name="Nikitin M.A."/>
            <person name="Logacheva M.D."/>
            <person name="Penin A."/>
            <person name="Aleoshin V."/>
            <person name="Panchin Y.V."/>
        </authorList>
    </citation>
    <scope>NUCLEOTIDE SEQUENCE [LARGE SCALE GENOMIC DNA]</scope>
    <source>
        <strain evidence="7">Intl2013</strain>
        <tissue evidence="7">Whole animal</tissue>
    </source>
</reference>
<dbReference type="OrthoDB" id="166375at2759"/>
<evidence type="ECO:0000256" key="5">
    <source>
        <dbReference type="SAM" id="MobiDB-lite"/>
    </source>
</evidence>
<keyword evidence="8" id="KW-1185">Reference proteome</keyword>
<evidence type="ECO:0000313" key="8">
    <source>
        <dbReference type="Proteomes" id="UP000078046"/>
    </source>
</evidence>
<dbReference type="InterPro" id="IPR036128">
    <property type="entry name" value="Plus3-like_sf"/>
</dbReference>
<dbReference type="AlphaFoldDB" id="A0A177B6R4"/>
<evidence type="ECO:0000256" key="1">
    <source>
        <dbReference type="ARBA" id="ARBA00004123"/>
    </source>
</evidence>
<name>A0A177B6R4_9BILA</name>
<organism evidence="7 8">
    <name type="scientific">Intoshia linei</name>
    <dbReference type="NCBI Taxonomy" id="1819745"/>
    <lineage>
        <taxon>Eukaryota</taxon>
        <taxon>Metazoa</taxon>
        <taxon>Spiralia</taxon>
        <taxon>Lophotrochozoa</taxon>
        <taxon>Mesozoa</taxon>
        <taxon>Orthonectida</taxon>
        <taxon>Rhopaluridae</taxon>
        <taxon>Intoshia</taxon>
    </lineage>
</organism>
<feature type="region of interest" description="Disordered" evidence="5">
    <location>
        <begin position="1"/>
        <end position="29"/>
    </location>
</feature>
<protein>
    <recommendedName>
        <fullName evidence="6">Plus3 domain-containing protein</fullName>
    </recommendedName>
</protein>
<keyword evidence="2" id="KW-0805">Transcription regulation</keyword>
<dbReference type="SUPFAM" id="SSF159042">
    <property type="entry name" value="Plus3-like"/>
    <property type="match status" value="1"/>
</dbReference>
<evidence type="ECO:0000256" key="3">
    <source>
        <dbReference type="ARBA" id="ARBA00023163"/>
    </source>
</evidence>
<evidence type="ECO:0000313" key="7">
    <source>
        <dbReference type="EMBL" id="OAF69281.1"/>
    </source>
</evidence>
<comment type="caution">
    <text evidence="7">The sequence shown here is derived from an EMBL/GenBank/DDBJ whole genome shotgun (WGS) entry which is preliminary data.</text>
</comment>